<dbReference type="InterPro" id="IPR013751">
    <property type="entry name" value="ACP_syn_III_N"/>
</dbReference>
<dbReference type="GO" id="GO:0044550">
    <property type="term" value="P:secondary metabolite biosynthetic process"/>
    <property type="evidence" value="ECO:0007669"/>
    <property type="project" value="TreeGrafter"/>
</dbReference>
<comment type="caution">
    <text evidence="5">The sequence shown here is derived from an EMBL/GenBank/DDBJ whole genome shotgun (WGS) entry which is preliminary data.</text>
</comment>
<keyword evidence="1" id="KW-0808">Transferase</keyword>
<dbReference type="PANTHER" id="PTHR34069:SF2">
    <property type="entry name" value="BETA-KETOACYL-[ACYL-CARRIER-PROTEIN] SYNTHASE III"/>
    <property type="match status" value="1"/>
</dbReference>
<dbReference type="GO" id="GO:0004315">
    <property type="term" value="F:3-oxoacyl-[acyl-carrier-protein] synthase activity"/>
    <property type="evidence" value="ECO:0007669"/>
    <property type="project" value="InterPro"/>
</dbReference>
<dbReference type="InterPro" id="IPR016039">
    <property type="entry name" value="Thiolase-like"/>
</dbReference>
<dbReference type="Gene3D" id="3.40.47.10">
    <property type="match status" value="1"/>
</dbReference>
<dbReference type="Pfam" id="PF08545">
    <property type="entry name" value="ACP_syn_III"/>
    <property type="match status" value="1"/>
</dbReference>
<dbReference type="InterPro" id="IPR013747">
    <property type="entry name" value="ACP_syn_III_C"/>
</dbReference>
<dbReference type="RefSeq" id="WP_115971483.1">
    <property type="nucleotide sequence ID" value="NZ_QNVT01000013.1"/>
</dbReference>
<evidence type="ECO:0000313" key="5">
    <source>
        <dbReference type="EMBL" id="REC61665.1"/>
    </source>
</evidence>
<dbReference type="EMBL" id="QNVT01000013">
    <property type="protein sequence ID" value="REC61665.1"/>
    <property type="molecule type" value="Genomic_DNA"/>
</dbReference>
<evidence type="ECO:0000256" key="2">
    <source>
        <dbReference type="ARBA" id="ARBA00023315"/>
    </source>
</evidence>
<keyword evidence="2" id="KW-0012">Acyltransferase</keyword>
<keyword evidence="6" id="KW-1185">Reference proteome</keyword>
<gene>
    <name evidence="5" type="ORF">DRF65_14530</name>
</gene>
<reference evidence="6" key="1">
    <citation type="submission" date="2018-06" db="EMBL/GenBank/DDBJ databases">
        <authorList>
            <person name="Lum Nde A."/>
            <person name="Hugo C."/>
        </authorList>
    </citation>
    <scope>NUCLEOTIDE SEQUENCE [LARGE SCALE GENOMIC DNA]</scope>
    <source>
        <strain evidence="6">1_F178</strain>
    </source>
</reference>
<evidence type="ECO:0000256" key="1">
    <source>
        <dbReference type="ARBA" id="ARBA00022679"/>
    </source>
</evidence>
<dbReference type="PANTHER" id="PTHR34069">
    <property type="entry name" value="3-OXOACYL-[ACYL-CARRIER-PROTEIN] SYNTHASE 3"/>
    <property type="match status" value="1"/>
</dbReference>
<evidence type="ECO:0000259" key="4">
    <source>
        <dbReference type="Pfam" id="PF08545"/>
    </source>
</evidence>
<dbReference type="AlphaFoldDB" id="A0A3D9C709"/>
<dbReference type="Proteomes" id="UP000256686">
    <property type="component" value="Unassembled WGS sequence"/>
</dbReference>
<dbReference type="SUPFAM" id="SSF53901">
    <property type="entry name" value="Thiolase-like"/>
    <property type="match status" value="2"/>
</dbReference>
<organism evidence="5 6">
    <name type="scientific">Chryseobacterium pennae</name>
    <dbReference type="NCBI Taxonomy" id="2258962"/>
    <lineage>
        <taxon>Bacteria</taxon>
        <taxon>Pseudomonadati</taxon>
        <taxon>Bacteroidota</taxon>
        <taxon>Flavobacteriia</taxon>
        <taxon>Flavobacteriales</taxon>
        <taxon>Weeksellaceae</taxon>
        <taxon>Chryseobacterium group</taxon>
        <taxon>Chryseobacterium</taxon>
    </lineage>
</organism>
<proteinExistence type="predicted"/>
<feature type="domain" description="Beta-ketoacyl-[acyl-carrier-protein] synthase III C-terminal" evidence="3">
    <location>
        <begin position="234"/>
        <end position="324"/>
    </location>
</feature>
<feature type="domain" description="Beta-ketoacyl-[acyl-carrier-protein] synthase III N-terminal" evidence="4">
    <location>
        <begin position="110"/>
        <end position="188"/>
    </location>
</feature>
<protein>
    <submittedName>
        <fullName evidence="5">Ketoacyl-ACP synthase III</fullName>
    </submittedName>
</protein>
<accession>A0A3D9C709</accession>
<dbReference type="GO" id="GO:0006633">
    <property type="term" value="P:fatty acid biosynthetic process"/>
    <property type="evidence" value="ECO:0007669"/>
    <property type="project" value="InterPro"/>
</dbReference>
<dbReference type="Pfam" id="PF08541">
    <property type="entry name" value="ACP_syn_III_C"/>
    <property type="match status" value="1"/>
</dbReference>
<evidence type="ECO:0000259" key="3">
    <source>
        <dbReference type="Pfam" id="PF08541"/>
    </source>
</evidence>
<sequence>MKLGHTYFYHPEYAETNEFVIKQFEQQNVSMQKIQNVLGRSNRYIVTEDSEETTLSMAIHAAKGVLRESNTSALDIDMIVFVTSTSEHLIPCDAIKIHHALQGKANTLCYDINANCIGAFVALDQITKYLSVSDTAQKALIICSEKLSGIVDSENPVTAFCFSDSSFAFIVEKDDSSSGLMDVLYHTDSSICNTVLFPPNGYSCYHPNEVTLWDKSFDGSGSVNFALNDMNSFLERNHLSIEKIDLFLFSQFSLRNINIISDHFNLPPEKVPFYSREVGYTGSSSPLLALHQYRKNVRKLQKGENILIWTLGAGYQAGLMLWKY</sequence>
<evidence type="ECO:0000313" key="6">
    <source>
        <dbReference type="Proteomes" id="UP000256686"/>
    </source>
</evidence>
<name>A0A3D9C709_9FLAO</name>